<feature type="region of interest" description="Disordered" evidence="1">
    <location>
        <begin position="1"/>
        <end position="108"/>
    </location>
</feature>
<evidence type="ECO:0000313" key="3">
    <source>
        <dbReference type="Proteomes" id="UP001212841"/>
    </source>
</evidence>
<feature type="compositionally biased region" description="Basic and acidic residues" evidence="1">
    <location>
        <begin position="1"/>
        <end position="11"/>
    </location>
</feature>
<dbReference type="EMBL" id="JADGJD010002081">
    <property type="protein sequence ID" value="KAJ3035120.1"/>
    <property type="molecule type" value="Genomic_DNA"/>
</dbReference>
<feature type="non-terminal residue" evidence="2">
    <location>
        <position position="164"/>
    </location>
</feature>
<sequence>MATEHRGDETPKSGASTPRAKRTVTLIHAASSSTPSSPSPRKRKGRPDTEDNNDEANADVEEEIPQRNGTEPRRKRGRPPGGTSTPKSASPGTASPREGRSVRKSVRAAAQKIREALTVPIFEDGDLESGGEEDVGQDEDVVMQDLEVEVKEKDDEADEEIKVN</sequence>
<evidence type="ECO:0000256" key="1">
    <source>
        <dbReference type="SAM" id="MobiDB-lite"/>
    </source>
</evidence>
<keyword evidence="3" id="KW-1185">Reference proteome</keyword>
<dbReference type="Proteomes" id="UP001212841">
    <property type="component" value="Unassembled WGS sequence"/>
</dbReference>
<name>A0AAD5S1K8_9FUNG</name>
<accession>A0AAD5S1K8</accession>
<proteinExistence type="predicted"/>
<evidence type="ECO:0000313" key="2">
    <source>
        <dbReference type="EMBL" id="KAJ3035120.1"/>
    </source>
</evidence>
<feature type="compositionally biased region" description="Acidic residues" evidence="1">
    <location>
        <begin position="50"/>
        <end position="63"/>
    </location>
</feature>
<gene>
    <name evidence="2" type="ORF">HK097_004289</name>
</gene>
<comment type="caution">
    <text evidence="2">The sequence shown here is derived from an EMBL/GenBank/DDBJ whole genome shotgun (WGS) entry which is preliminary data.</text>
</comment>
<dbReference type="AlphaFoldDB" id="A0AAD5S1K8"/>
<reference evidence="2" key="1">
    <citation type="submission" date="2020-05" db="EMBL/GenBank/DDBJ databases">
        <title>Phylogenomic resolution of chytrid fungi.</title>
        <authorList>
            <person name="Stajich J.E."/>
            <person name="Amses K."/>
            <person name="Simmons R."/>
            <person name="Seto K."/>
            <person name="Myers J."/>
            <person name="Bonds A."/>
            <person name="Quandt C.A."/>
            <person name="Barry K."/>
            <person name="Liu P."/>
            <person name="Grigoriev I."/>
            <person name="Longcore J.E."/>
            <person name="James T.Y."/>
        </authorList>
    </citation>
    <scope>NUCLEOTIDE SEQUENCE</scope>
    <source>
        <strain evidence="2">JEL0318</strain>
    </source>
</reference>
<protein>
    <submittedName>
        <fullName evidence="2">Uncharacterized protein</fullName>
    </submittedName>
</protein>
<organism evidence="2 3">
    <name type="scientific">Rhizophlyctis rosea</name>
    <dbReference type="NCBI Taxonomy" id="64517"/>
    <lineage>
        <taxon>Eukaryota</taxon>
        <taxon>Fungi</taxon>
        <taxon>Fungi incertae sedis</taxon>
        <taxon>Chytridiomycota</taxon>
        <taxon>Chytridiomycota incertae sedis</taxon>
        <taxon>Chytridiomycetes</taxon>
        <taxon>Rhizophlyctidales</taxon>
        <taxon>Rhizophlyctidaceae</taxon>
        <taxon>Rhizophlyctis</taxon>
    </lineage>
</organism>